<evidence type="ECO:0000313" key="3">
    <source>
        <dbReference type="Proteomes" id="UP000033608"/>
    </source>
</evidence>
<evidence type="ECO:0000313" key="1">
    <source>
        <dbReference type="EMBL" id="KKB79400.1"/>
    </source>
</evidence>
<protein>
    <recommendedName>
        <fullName evidence="5">CDP-Glycerol:Poly(Glycerophosphate) glycerophosphotransferase</fullName>
    </recommendedName>
</protein>
<dbReference type="Proteomes" id="UP000033608">
    <property type="component" value="Unassembled WGS sequence"/>
</dbReference>
<proteinExistence type="predicted"/>
<dbReference type="EMBL" id="FQVC01000006">
    <property type="protein sequence ID" value="SHF31838.1"/>
    <property type="molecule type" value="Genomic_DNA"/>
</dbReference>
<keyword evidence="3" id="KW-1185">Reference proteome</keyword>
<dbReference type="Proteomes" id="UP000184533">
    <property type="component" value="Unassembled WGS sequence"/>
</dbReference>
<evidence type="ECO:0000313" key="2">
    <source>
        <dbReference type="EMBL" id="SHF31838.1"/>
    </source>
</evidence>
<sequence length="420" mass="47146">MDLALVQKIVRDLFRIDRIAYPAADLLTVAHDNDRSYLYNGRYYSPLIDTIEDDVRAEGAQTTSVARIISTIKGERAYGDVHSPEGAFARALVQKRLTAVLNRGAYPYSKPEEKVWAAILDATGARSVVAIQPSRELCKVCRERGIWVADMQHGVIAERHPWYGAQFRAKDPVEQLPNAILCWDQGSAEVIRQWAGPQIETPVIGNPWLSRFMRQRPGDALVGDAQANAPLERADDRKSVLVSLSWGERDIANGFIHEELEAAIIATSGRLRWLVRLHPNQQIGFATPEGPKFVRYFNERLKGNVEWEWPTKVPLPYLLSRVDAHVSWNSSVSIEAALCGLSTGLLSPHLWPGEALNDYYSYFRSTGEIQLVPLQRQEIAAWVENAVKIGRRPQRTDASETQYRAIVSKLAGIKQISAEL</sequence>
<dbReference type="EMBL" id="LAJF01000112">
    <property type="protein sequence ID" value="KKB79400.1"/>
    <property type="molecule type" value="Genomic_DNA"/>
</dbReference>
<dbReference type="STRING" id="1121477.SAMN02745223_02334"/>
<dbReference type="AlphaFoldDB" id="A0A0F5LAT9"/>
<gene>
    <name evidence="2" type="ORF">SAMN02745223_02334</name>
    <name evidence="1" type="ORF">VW29_17725</name>
</gene>
<dbReference type="PATRIC" id="fig|1121477.3.peg.296"/>
<accession>A0A0F5LAT9</accession>
<reference evidence="1 3" key="1">
    <citation type="submission" date="2015-03" db="EMBL/GenBank/DDBJ databases">
        <authorList>
            <person name="Hassan Y.I."/>
            <person name="Lepp D."/>
            <person name="Zhou T."/>
        </authorList>
    </citation>
    <scope>NUCLEOTIDE SEQUENCE [LARGE SCALE GENOMIC DNA]</scope>
    <source>
        <strain evidence="1 3">DSM 17137</strain>
    </source>
</reference>
<reference evidence="2 4" key="2">
    <citation type="submission" date="2016-11" db="EMBL/GenBank/DDBJ databases">
        <authorList>
            <person name="Jaros S."/>
            <person name="Januszkiewicz K."/>
            <person name="Wedrychowicz H."/>
        </authorList>
    </citation>
    <scope>NUCLEOTIDE SEQUENCE [LARGE SCALE GENOMIC DNA]</scope>
    <source>
        <strain evidence="2 4">DSM 17137</strain>
    </source>
</reference>
<evidence type="ECO:0008006" key="5">
    <source>
        <dbReference type="Google" id="ProtNLM"/>
    </source>
</evidence>
<evidence type="ECO:0000313" key="4">
    <source>
        <dbReference type="Proteomes" id="UP000184533"/>
    </source>
</evidence>
<name>A0A0F5LAT9_9HYPH</name>
<organism evidence="1 3">
    <name type="scientific">Devosia limi DSM 17137</name>
    <dbReference type="NCBI Taxonomy" id="1121477"/>
    <lineage>
        <taxon>Bacteria</taxon>
        <taxon>Pseudomonadati</taxon>
        <taxon>Pseudomonadota</taxon>
        <taxon>Alphaproteobacteria</taxon>
        <taxon>Hyphomicrobiales</taxon>
        <taxon>Devosiaceae</taxon>
        <taxon>Devosia</taxon>
    </lineage>
</organism>